<evidence type="ECO:0008006" key="3">
    <source>
        <dbReference type="Google" id="ProtNLM"/>
    </source>
</evidence>
<evidence type="ECO:0000313" key="1">
    <source>
        <dbReference type="EMBL" id="MFD0852669.1"/>
    </source>
</evidence>
<comment type="caution">
    <text evidence="1">The sequence shown here is derived from an EMBL/GenBank/DDBJ whole genome shotgun (WGS) entry which is preliminary data.</text>
</comment>
<sequence length="170" mass="17593">MTVTAVDNAVTDGFDRTEAAGWGSAPSGQAWTIFGGNGSGSVGSGVGVLSVSALPGNAYAVLDLETSATDIEMQFRTPVIPTGADRHIYLLACYDPIAFTWYALAVTITTGATLVTRIETGSPDFTVLAPNTVVPGITVVPGVWYRARFRVQGGRLAGKVWADGAPEPAS</sequence>
<dbReference type="Gene3D" id="2.60.120.560">
    <property type="entry name" value="Exo-inulinase, domain 1"/>
    <property type="match status" value="1"/>
</dbReference>
<keyword evidence="2" id="KW-1185">Reference proteome</keyword>
<accession>A0ABW3CFG6</accession>
<evidence type="ECO:0000313" key="2">
    <source>
        <dbReference type="Proteomes" id="UP001597083"/>
    </source>
</evidence>
<dbReference type="Proteomes" id="UP001597083">
    <property type="component" value="Unassembled WGS sequence"/>
</dbReference>
<proteinExistence type="predicted"/>
<name>A0ABW3CFG6_9ACTN</name>
<reference evidence="2" key="1">
    <citation type="journal article" date="2019" name="Int. J. Syst. Evol. Microbiol.">
        <title>The Global Catalogue of Microorganisms (GCM) 10K type strain sequencing project: providing services to taxonomists for standard genome sequencing and annotation.</title>
        <authorList>
            <consortium name="The Broad Institute Genomics Platform"/>
            <consortium name="The Broad Institute Genome Sequencing Center for Infectious Disease"/>
            <person name="Wu L."/>
            <person name="Ma J."/>
        </authorList>
    </citation>
    <scope>NUCLEOTIDE SEQUENCE [LARGE SCALE GENOMIC DNA]</scope>
    <source>
        <strain evidence="2">JCM 31696</strain>
    </source>
</reference>
<feature type="non-terminal residue" evidence="1">
    <location>
        <position position="170"/>
    </location>
</feature>
<protein>
    <recommendedName>
        <fullName evidence="3">Phage tail protein</fullName>
    </recommendedName>
</protein>
<dbReference type="EMBL" id="JBHTIR010001536">
    <property type="protein sequence ID" value="MFD0852669.1"/>
    <property type="molecule type" value="Genomic_DNA"/>
</dbReference>
<gene>
    <name evidence="1" type="ORF">ACFQ07_10560</name>
</gene>
<organism evidence="1 2">
    <name type="scientific">Actinomadura adrarensis</name>
    <dbReference type="NCBI Taxonomy" id="1819600"/>
    <lineage>
        <taxon>Bacteria</taxon>
        <taxon>Bacillati</taxon>
        <taxon>Actinomycetota</taxon>
        <taxon>Actinomycetes</taxon>
        <taxon>Streptosporangiales</taxon>
        <taxon>Thermomonosporaceae</taxon>
        <taxon>Actinomadura</taxon>
    </lineage>
</organism>